<sequence>MNSKSKRKNLDQKFNCGNLHKKIESSDWLNHKSRSQNKNLNEDNKLKNKKIKKF</sequence>
<organism evidence="2 3">
    <name type="scientific">Leptospira noguchii str. 2001034031</name>
    <dbReference type="NCBI Taxonomy" id="1193053"/>
    <lineage>
        <taxon>Bacteria</taxon>
        <taxon>Pseudomonadati</taxon>
        <taxon>Spirochaetota</taxon>
        <taxon>Spirochaetia</taxon>
        <taxon>Leptospirales</taxon>
        <taxon>Leptospiraceae</taxon>
        <taxon>Leptospira</taxon>
    </lineage>
</organism>
<evidence type="ECO:0000313" key="3">
    <source>
        <dbReference type="Proteomes" id="UP000012138"/>
    </source>
</evidence>
<dbReference type="Proteomes" id="UP000012138">
    <property type="component" value="Unassembled WGS sequence"/>
</dbReference>
<comment type="caution">
    <text evidence="2">The sequence shown here is derived from an EMBL/GenBank/DDBJ whole genome shotgun (WGS) entry which is preliminary data.</text>
</comment>
<proteinExistence type="predicted"/>
<dbReference type="EMBL" id="AKXB02000124">
    <property type="protein sequence ID" value="EMO88539.1"/>
    <property type="molecule type" value="Genomic_DNA"/>
</dbReference>
<protein>
    <submittedName>
        <fullName evidence="2">Uncharacterized protein</fullName>
    </submittedName>
</protein>
<evidence type="ECO:0000256" key="1">
    <source>
        <dbReference type="SAM" id="MobiDB-lite"/>
    </source>
</evidence>
<gene>
    <name evidence="2" type="ORF">LEP1GSC024_1295</name>
</gene>
<accession>M6YG04</accession>
<reference evidence="2 3" key="1">
    <citation type="submission" date="2013-01" db="EMBL/GenBank/DDBJ databases">
        <authorList>
            <person name="Harkins D.M."/>
            <person name="Durkin A.S."/>
            <person name="Brinkac L.M."/>
            <person name="Haft D.H."/>
            <person name="Selengut J.D."/>
            <person name="Sanka R."/>
            <person name="DePew J."/>
            <person name="Purushe J."/>
            <person name="Whelen A.C."/>
            <person name="Vinetz J.M."/>
            <person name="Sutton G.G."/>
            <person name="Nierman W.C."/>
            <person name="Fouts D.E."/>
        </authorList>
    </citation>
    <scope>NUCLEOTIDE SEQUENCE [LARGE SCALE GENOMIC DNA]</scope>
    <source>
        <strain evidence="2 3">2001034031</strain>
    </source>
</reference>
<evidence type="ECO:0000313" key="2">
    <source>
        <dbReference type="EMBL" id="EMO88539.1"/>
    </source>
</evidence>
<name>M6YG04_9LEPT</name>
<feature type="region of interest" description="Disordered" evidence="1">
    <location>
        <begin position="1"/>
        <end position="54"/>
    </location>
</feature>
<dbReference type="AlphaFoldDB" id="M6YG04"/>